<reference evidence="4 6" key="2">
    <citation type="submission" date="2016-10" db="EMBL/GenBank/DDBJ databases">
        <authorList>
            <person name="Varghese N."/>
            <person name="Submissions S."/>
        </authorList>
    </citation>
    <scope>NUCLEOTIDE SEQUENCE [LARGE SCALE GENOMIC DNA]</scope>
    <source>
        <strain evidence="4 6">JB1</strain>
    </source>
</reference>
<dbReference type="PANTHER" id="PTHR37293">
    <property type="entry name" value="PHAGE REPLICATION PROTEIN-RELATED"/>
    <property type="match status" value="1"/>
</dbReference>
<name>A0A091BPY3_STREI</name>
<reference evidence="3 5" key="1">
    <citation type="journal article" date="2014" name="Genome Announc.">
        <title>Draft Genome Sequences of Streptococcus bovis Strains ATCC 33317 and JB1.</title>
        <authorList>
            <person name="Benahmed F.H."/>
            <person name="Gopinath G.R."/>
            <person name="Harbottle H."/>
            <person name="Cotta M.A."/>
            <person name="Luo Y."/>
            <person name="Henderson C."/>
            <person name="Teri P."/>
            <person name="Soppet D."/>
            <person name="Rasmussen M."/>
            <person name="Whitehead T.R."/>
            <person name="Davidson M."/>
        </authorList>
    </citation>
    <scope>NUCLEOTIDE SEQUENCE [LARGE SCALE GENOMIC DNA]</scope>
    <source>
        <strain evidence="3 5">JB1</strain>
    </source>
</reference>
<dbReference type="NCBIfam" id="TIGR01446">
    <property type="entry name" value="DnaD_dom"/>
    <property type="match status" value="1"/>
</dbReference>
<dbReference type="RefSeq" id="WP_074799140.1">
    <property type="nucleotide sequence ID" value="NZ_AUZH01000033.1"/>
</dbReference>
<gene>
    <name evidence="3" type="ORF">H702_09060</name>
    <name evidence="4" type="ORF">SAMN02910290_00842</name>
</gene>
<organism evidence="3 5">
    <name type="scientific">Streptococcus equinus JB1</name>
    <dbReference type="NCBI Taxonomy" id="1294274"/>
    <lineage>
        <taxon>Bacteria</taxon>
        <taxon>Bacillati</taxon>
        <taxon>Bacillota</taxon>
        <taxon>Bacilli</taxon>
        <taxon>Lactobacillales</taxon>
        <taxon>Streptococcaceae</taxon>
        <taxon>Streptococcus</taxon>
    </lineage>
</organism>
<evidence type="ECO:0000256" key="1">
    <source>
        <dbReference type="ARBA" id="ARBA00093462"/>
    </source>
</evidence>
<dbReference type="PANTHER" id="PTHR37293:SF6">
    <property type="entry name" value="DNA REPLICATION PROTEIN DNAD"/>
    <property type="match status" value="1"/>
</dbReference>
<protein>
    <submittedName>
        <fullName evidence="4">DNA replication protein</fullName>
    </submittedName>
</protein>
<proteinExistence type="inferred from homology"/>
<dbReference type="InterPro" id="IPR034829">
    <property type="entry name" value="DnaD-like_sf"/>
</dbReference>
<evidence type="ECO:0000313" key="6">
    <source>
        <dbReference type="Proteomes" id="UP000182793"/>
    </source>
</evidence>
<feature type="domain" description="DnaB/C C-terminal" evidence="2">
    <location>
        <begin position="8"/>
        <end position="77"/>
    </location>
</feature>
<evidence type="ECO:0000313" key="5">
    <source>
        <dbReference type="Proteomes" id="UP000029382"/>
    </source>
</evidence>
<dbReference type="Pfam" id="PF07261">
    <property type="entry name" value="DnaB_2"/>
    <property type="match status" value="1"/>
</dbReference>
<dbReference type="SUPFAM" id="SSF158499">
    <property type="entry name" value="DnaD domain-like"/>
    <property type="match status" value="1"/>
</dbReference>
<evidence type="ECO:0000259" key="2">
    <source>
        <dbReference type="Pfam" id="PF07261"/>
    </source>
</evidence>
<dbReference type="InterPro" id="IPR053162">
    <property type="entry name" value="DnaD"/>
</dbReference>
<evidence type="ECO:0000313" key="4">
    <source>
        <dbReference type="EMBL" id="SFL20047.1"/>
    </source>
</evidence>
<dbReference type="InterPro" id="IPR006343">
    <property type="entry name" value="DnaB/C_C"/>
</dbReference>
<comment type="similarity">
    <text evidence="1">Belongs to the DnaB/DnaD family.</text>
</comment>
<sequence length="126" mass="14534">MELKELINNFEANFGRMLSPFELEDIQKLVKEDGYSVELINEALKIAVRNGKLFLNYVVGILVRMRSQGITNVEQLRVAEQVKKGSSKPVEVDNDFLEMLIAAAELWDDDEESRGHQISLYREFQK</sequence>
<dbReference type="Proteomes" id="UP000182793">
    <property type="component" value="Unassembled WGS sequence"/>
</dbReference>
<dbReference type="Proteomes" id="UP000029382">
    <property type="component" value="Unassembled WGS sequence"/>
</dbReference>
<evidence type="ECO:0000313" key="3">
    <source>
        <dbReference type="EMBL" id="KFN86525.1"/>
    </source>
</evidence>
<dbReference type="AlphaFoldDB" id="A0A091BPY3"/>
<dbReference type="EMBL" id="FOTG01000004">
    <property type="protein sequence ID" value="SFL20047.1"/>
    <property type="molecule type" value="Genomic_DNA"/>
</dbReference>
<dbReference type="EMBL" id="AUZH01000033">
    <property type="protein sequence ID" value="KFN86525.1"/>
    <property type="molecule type" value="Genomic_DNA"/>
</dbReference>
<comment type="caution">
    <text evidence="3">The sequence shown here is derived from an EMBL/GenBank/DDBJ whole genome shotgun (WGS) entry which is preliminary data.</text>
</comment>
<keyword evidence="6" id="KW-1185">Reference proteome</keyword>
<dbReference type="Gene3D" id="1.10.10.630">
    <property type="entry name" value="DnaD domain-like"/>
    <property type="match status" value="1"/>
</dbReference>
<accession>A0A091BPY3</accession>